<name>X8CPW0_MYCIT</name>
<dbReference type="Pfam" id="PF06527">
    <property type="entry name" value="TniQ"/>
    <property type="match status" value="1"/>
</dbReference>
<dbReference type="PATRIC" id="fig|1299331.3.peg.1521"/>
<gene>
    <name evidence="2" type="ORF">I550_1570</name>
</gene>
<sequence length="627" mass="67785">MDHLISDRDCIAWLKESSRWPDRKGTLEPRTSIVLSSTVCASTECEPAAMCRTLPIRLTPAIGEALDSYLEALAYRSHTAWGDIVSAVGLGESTMRSGIYGWLMRLTRSQSSALGRATGIDATRLDSMTVAGLASGASATSGPSAPAPILRAPARSRYCPQCLADSGGRWQLWWRLRWAIACPTHQCLLADCCPACGCWQRVGAPSSDTRAAPGFCPRRAVTSHAGKQSRCGAALADSAVPHFAADHPVLIAQQRILKCLSQQSVSEGIYVRAAVDVSQFLADMNAIANRVLRDPPADIITRRIPMDRIEPYARRRQGDARRPSADNAMALAATAFAVVSALAILDSADARAAGAQMRWMLTAPRAPTTVVTPTQFGKGKKVSSALRAAQLSALETYLGPSDQLRYRVGTPWPCDPQESVERHRHVPGLLWFQATLRFTKVGPATEQLAAALACAVVAVGTRITLADAATSLGSVTTPPLISRILQKLSTAENWQAMRAALIRLADAVDSGACLIDYERRRALPYSDLLVGDEWHEICCDLTGLADSAMSLQLVTCWMYEQMTGSPARLCPAAVRTREFRQKLTELRQTRTPTSTASLGRSAKQFLERHGCGAEPLCWHPPSTLLAL</sequence>
<reference evidence="2 3" key="1">
    <citation type="submission" date="2013-12" db="EMBL/GenBank/DDBJ databases">
        <authorList>
            <person name="Zelazny A."/>
            <person name="Olivier K."/>
            <person name="Holland S."/>
            <person name="Lenaerts A."/>
            <person name="Ordway D."/>
            <person name="DeGroote M.A."/>
            <person name="Parker T."/>
            <person name="Sizemore C."/>
            <person name="Tallon L.J."/>
            <person name="Sadzewicz L.K."/>
            <person name="Sengamalay N."/>
            <person name="Fraser C.M."/>
            <person name="Hine E."/>
            <person name="Shefchek K.A."/>
            <person name="Das S.P."/>
            <person name="Tettelin H."/>
        </authorList>
    </citation>
    <scope>NUCLEOTIDE SEQUENCE [LARGE SCALE GENOMIC DNA]</scope>
    <source>
        <strain evidence="2 3">1956</strain>
    </source>
</reference>
<dbReference type="AlphaFoldDB" id="X8CPW0"/>
<accession>X8CPW0</accession>
<organism evidence="2 3">
    <name type="scientific">Mycobacterium intracellulare 1956</name>
    <dbReference type="NCBI Taxonomy" id="1299331"/>
    <lineage>
        <taxon>Bacteria</taxon>
        <taxon>Bacillati</taxon>
        <taxon>Actinomycetota</taxon>
        <taxon>Actinomycetes</taxon>
        <taxon>Mycobacteriales</taxon>
        <taxon>Mycobacteriaceae</taxon>
        <taxon>Mycobacterium</taxon>
        <taxon>Mycobacterium avium complex (MAC)</taxon>
    </lineage>
</organism>
<evidence type="ECO:0000259" key="1">
    <source>
        <dbReference type="Pfam" id="PF06527"/>
    </source>
</evidence>
<dbReference type="InterPro" id="IPR009492">
    <property type="entry name" value="TniQ"/>
</dbReference>
<feature type="domain" description="TniQ" evidence="1">
    <location>
        <begin position="55"/>
        <end position="189"/>
    </location>
</feature>
<comment type="caution">
    <text evidence="2">The sequence shown here is derived from an EMBL/GenBank/DDBJ whole genome shotgun (WGS) entry which is preliminary data.</text>
</comment>
<evidence type="ECO:0000313" key="2">
    <source>
        <dbReference type="EMBL" id="EUA58427.1"/>
    </source>
</evidence>
<proteinExistence type="predicted"/>
<dbReference type="Proteomes" id="UP000020825">
    <property type="component" value="Unassembled WGS sequence"/>
</dbReference>
<protein>
    <submittedName>
        <fullName evidence="2">TniQ family protein</fullName>
    </submittedName>
</protein>
<evidence type="ECO:0000313" key="3">
    <source>
        <dbReference type="Proteomes" id="UP000020825"/>
    </source>
</evidence>
<dbReference type="EMBL" id="JAOG01000001">
    <property type="protein sequence ID" value="EUA58427.1"/>
    <property type="molecule type" value="Genomic_DNA"/>
</dbReference>